<keyword evidence="2" id="KW-1133">Transmembrane helix</keyword>
<proteinExistence type="predicted"/>
<keyword evidence="1" id="KW-0175">Coiled coil</keyword>
<dbReference type="EMBL" id="LAZR01000326">
    <property type="protein sequence ID" value="KKN74440.1"/>
    <property type="molecule type" value="Genomic_DNA"/>
</dbReference>
<evidence type="ECO:0000313" key="3">
    <source>
        <dbReference type="EMBL" id="KKN74440.1"/>
    </source>
</evidence>
<reference evidence="3" key="1">
    <citation type="journal article" date="2015" name="Nature">
        <title>Complex archaea that bridge the gap between prokaryotes and eukaryotes.</title>
        <authorList>
            <person name="Spang A."/>
            <person name="Saw J.H."/>
            <person name="Jorgensen S.L."/>
            <person name="Zaremba-Niedzwiedzka K."/>
            <person name="Martijn J."/>
            <person name="Lind A.E."/>
            <person name="van Eijk R."/>
            <person name="Schleper C."/>
            <person name="Guy L."/>
            <person name="Ettema T.J."/>
        </authorList>
    </citation>
    <scope>NUCLEOTIDE SEQUENCE</scope>
</reference>
<dbReference type="AlphaFoldDB" id="A0A0F9SZV4"/>
<keyword evidence="2" id="KW-0812">Transmembrane</keyword>
<feature type="transmembrane region" description="Helical" evidence="2">
    <location>
        <begin position="6"/>
        <end position="29"/>
    </location>
</feature>
<gene>
    <name evidence="3" type="ORF">LCGC14_0390600</name>
</gene>
<keyword evidence="2" id="KW-0472">Membrane</keyword>
<evidence type="ECO:0000256" key="2">
    <source>
        <dbReference type="SAM" id="Phobius"/>
    </source>
</evidence>
<evidence type="ECO:0000256" key="1">
    <source>
        <dbReference type="SAM" id="Coils"/>
    </source>
</evidence>
<accession>A0A0F9SZV4</accession>
<organism evidence="3">
    <name type="scientific">marine sediment metagenome</name>
    <dbReference type="NCBI Taxonomy" id="412755"/>
    <lineage>
        <taxon>unclassified sequences</taxon>
        <taxon>metagenomes</taxon>
        <taxon>ecological metagenomes</taxon>
    </lineage>
</organism>
<name>A0A0F9SZV4_9ZZZZ</name>
<protein>
    <submittedName>
        <fullName evidence="3">Uncharacterized protein</fullName>
    </submittedName>
</protein>
<feature type="coiled-coil region" evidence="1">
    <location>
        <begin position="34"/>
        <end position="61"/>
    </location>
</feature>
<sequence>MKINGTWKTIGVIISVMVAVGSIVWSVAIRSDNLDDLIKDVAEHEEKYEKVEVRVNTVEKAVIKIETNQEHMMKKQEEILYEIRK</sequence>
<comment type="caution">
    <text evidence="3">The sequence shown here is derived from an EMBL/GenBank/DDBJ whole genome shotgun (WGS) entry which is preliminary data.</text>
</comment>